<proteinExistence type="predicted"/>
<dbReference type="InterPro" id="IPR019410">
    <property type="entry name" value="Methyltransf_16"/>
</dbReference>
<dbReference type="InterPro" id="IPR050386">
    <property type="entry name" value="Glycosyl_hydrolase_5"/>
</dbReference>
<dbReference type="InterPro" id="IPR017853">
    <property type="entry name" value="GH"/>
</dbReference>
<feature type="transmembrane region" description="Helical" evidence="3">
    <location>
        <begin position="36"/>
        <end position="54"/>
    </location>
</feature>
<accession>A0ABP0LDX9</accession>
<dbReference type="PANTHER" id="PTHR31297">
    <property type="entry name" value="GLUCAN ENDO-1,6-BETA-GLUCOSIDASE B"/>
    <property type="match status" value="1"/>
</dbReference>
<sequence length="704" mass="77956">MAMMEDCSSEELEALEGGVLKEVNSVSQPLRWAKRLTVALIAVGSLCAVGYLGVRQSGTMERMYDDAVTELFTMPKGAGVNLGGWLVLEDWFFSGSSGSFVMSQKQGQGQCLPPRLSHADEPWPSEGVLAHHLNATKGQEETLKIFEEHRKYFMTDFDLDQIAQNGISTIRLPLTWAAFADALAPLDGIYSSYDPERESTLVPDPFYHDKVSLVTIPRELLAKFLRKAAEKDLKVIFDLHSFPGGSQDGTYNSIWPNKPVFWREHSKLNASSHVLLSTVGRWVVQGLISWVEQLDEKAKQGVQGLTLMNEPAHTNAWSHFAQEEDVLAWLATTAEDFRNSKLPKEGVKLYVNIIETAFSQFEHSAVPWFDKTFTKKEKETWAVADVHWYVAWSNGYCDGRTVEGGGFNCASPLSEVQGKLRSCAVGASQRLRRLFGPTAQVAVTEFSAGTFHMARYACHNSDLLRTFVAEEVNAFRSDQIQPFFWTWKMPFGPNFEAGQETRPGSDRGGKAEAMSVACGERIDPVGPAVSESGECETKGVVVPFWESEIIGFGLAFLGHEVLLTDIGEEQAAATQGNIAQNQATLNAVGGRAQYGHLDWRTLPERSRYGRFDMVLGSDVIWHESLVEPFLQAVAWATSGPGAEEVILSHKARDQESIDLFHKMLGPLGLRLAKEVPSEEVLGEHGHPDVKLYHLQRATTTPGAK</sequence>
<keyword evidence="1" id="KW-0378">Hydrolase</keyword>
<dbReference type="Gene3D" id="3.40.50.150">
    <property type="entry name" value="Vaccinia Virus protein VP39"/>
    <property type="match status" value="1"/>
</dbReference>
<organism evidence="4 5">
    <name type="scientific">Durusdinium trenchii</name>
    <dbReference type="NCBI Taxonomy" id="1381693"/>
    <lineage>
        <taxon>Eukaryota</taxon>
        <taxon>Sar</taxon>
        <taxon>Alveolata</taxon>
        <taxon>Dinophyceae</taxon>
        <taxon>Suessiales</taxon>
        <taxon>Symbiodiniaceae</taxon>
        <taxon>Durusdinium</taxon>
    </lineage>
</organism>
<dbReference type="Proteomes" id="UP001642484">
    <property type="component" value="Unassembled WGS sequence"/>
</dbReference>
<dbReference type="SUPFAM" id="SSF51445">
    <property type="entry name" value="(Trans)glycosidases"/>
    <property type="match status" value="1"/>
</dbReference>
<evidence type="ECO:0000256" key="2">
    <source>
        <dbReference type="ARBA" id="ARBA00023295"/>
    </source>
</evidence>
<keyword evidence="3" id="KW-1133">Transmembrane helix</keyword>
<dbReference type="Gene3D" id="3.20.20.80">
    <property type="entry name" value="Glycosidases"/>
    <property type="match status" value="1"/>
</dbReference>
<dbReference type="Pfam" id="PF10294">
    <property type="entry name" value="Methyltransf_16"/>
    <property type="match status" value="1"/>
</dbReference>
<protein>
    <recommendedName>
        <fullName evidence="6">Glycoside hydrolase family 5 domain-containing protein</fullName>
    </recommendedName>
</protein>
<evidence type="ECO:0000313" key="5">
    <source>
        <dbReference type="Proteomes" id="UP001642484"/>
    </source>
</evidence>
<evidence type="ECO:0000256" key="3">
    <source>
        <dbReference type="SAM" id="Phobius"/>
    </source>
</evidence>
<keyword evidence="3" id="KW-0472">Membrane</keyword>
<dbReference type="PANTHER" id="PTHR31297:SF38">
    <property type="entry name" value="X8 DOMAIN-CONTAINING PROTEIN"/>
    <property type="match status" value="1"/>
</dbReference>
<comment type="caution">
    <text evidence="4">The sequence shown here is derived from an EMBL/GenBank/DDBJ whole genome shotgun (WGS) entry which is preliminary data.</text>
</comment>
<dbReference type="InterPro" id="IPR029063">
    <property type="entry name" value="SAM-dependent_MTases_sf"/>
</dbReference>
<name>A0ABP0LDX9_9DINO</name>
<dbReference type="SUPFAM" id="SSF53335">
    <property type="entry name" value="S-adenosyl-L-methionine-dependent methyltransferases"/>
    <property type="match status" value="1"/>
</dbReference>
<keyword evidence="3" id="KW-0812">Transmembrane</keyword>
<keyword evidence="2" id="KW-0326">Glycosidase</keyword>
<evidence type="ECO:0008006" key="6">
    <source>
        <dbReference type="Google" id="ProtNLM"/>
    </source>
</evidence>
<gene>
    <name evidence="4" type="ORF">CCMP2556_LOCUS20654</name>
</gene>
<dbReference type="EMBL" id="CAXAMN010012147">
    <property type="protein sequence ID" value="CAK9037361.1"/>
    <property type="molecule type" value="Genomic_DNA"/>
</dbReference>
<keyword evidence="5" id="KW-1185">Reference proteome</keyword>
<reference evidence="4 5" key="1">
    <citation type="submission" date="2024-02" db="EMBL/GenBank/DDBJ databases">
        <authorList>
            <person name="Chen Y."/>
            <person name="Shah S."/>
            <person name="Dougan E. K."/>
            <person name="Thang M."/>
            <person name="Chan C."/>
        </authorList>
    </citation>
    <scope>NUCLEOTIDE SEQUENCE [LARGE SCALE GENOMIC DNA]</scope>
</reference>
<evidence type="ECO:0000256" key="1">
    <source>
        <dbReference type="ARBA" id="ARBA00022801"/>
    </source>
</evidence>
<evidence type="ECO:0000313" key="4">
    <source>
        <dbReference type="EMBL" id="CAK9037361.1"/>
    </source>
</evidence>